<organism evidence="2 3">
    <name type="scientific">Staphylococcus agnetis</name>
    <dbReference type="NCBI Taxonomy" id="985762"/>
    <lineage>
        <taxon>Bacteria</taxon>
        <taxon>Bacillati</taxon>
        <taxon>Bacillota</taxon>
        <taxon>Bacilli</taxon>
        <taxon>Bacillales</taxon>
        <taxon>Staphylococcaceae</taxon>
        <taxon>Staphylococcus</taxon>
    </lineage>
</organism>
<evidence type="ECO:0000313" key="3">
    <source>
        <dbReference type="Proteomes" id="UP000646308"/>
    </source>
</evidence>
<dbReference type="RefSeq" id="WP_165805100.1">
    <property type="nucleotide sequence ID" value="NZ_WMFL01000082.1"/>
</dbReference>
<proteinExistence type="predicted"/>
<reference evidence="2" key="1">
    <citation type="submission" date="2019-11" db="EMBL/GenBank/DDBJ databases">
        <title>Whole genome comparisons of Staphylococcus agnetis isolates from cattle and chickens.</title>
        <authorList>
            <person name="Rhoads D."/>
            <person name="Shwani A."/>
            <person name="Adkins P."/>
            <person name="Calcutt M."/>
            <person name="Middleton J."/>
        </authorList>
    </citation>
    <scope>NUCLEOTIDE SEQUENCE</scope>
    <source>
        <strain evidence="2">1387</strain>
    </source>
</reference>
<name>A0AAW9YVG9_9STAP</name>
<accession>A0AAW9YVG9</accession>
<protein>
    <submittedName>
        <fullName evidence="2">Uncharacterized protein</fullName>
    </submittedName>
</protein>
<evidence type="ECO:0000313" key="2">
    <source>
        <dbReference type="EMBL" id="NJI03266.1"/>
    </source>
</evidence>
<evidence type="ECO:0000256" key="1">
    <source>
        <dbReference type="SAM" id="Coils"/>
    </source>
</evidence>
<keyword evidence="1" id="KW-0175">Coiled coil</keyword>
<dbReference type="EMBL" id="WMFL01000082">
    <property type="protein sequence ID" value="NJI03266.1"/>
    <property type="molecule type" value="Genomic_DNA"/>
</dbReference>
<dbReference type="Proteomes" id="UP000646308">
    <property type="component" value="Unassembled WGS sequence"/>
</dbReference>
<feature type="coiled-coil region" evidence="1">
    <location>
        <begin position="22"/>
        <end position="70"/>
    </location>
</feature>
<gene>
    <name evidence="2" type="ORF">GLV84_10545</name>
</gene>
<dbReference type="AlphaFoldDB" id="A0AAW9YVG9"/>
<sequence>MNLNRDNAIQDRANVNGRNDNWKKLENELNDVNGVIDDFESKSNELITSVNNTLQEAKDVNATNQDVKKQLDNIVLESSSGGNTDAEVVQARGEYPLLNERLSAIKTASDTQSAEMTSARGNFSSLDERLGALDETAKRGAAEQPDFVDKLGRLTNFDEIQVKKANDTTFTVSNYNKSTGRHLTNAFTKNANDDYYILSESYVGGTTSSELPKDYVNYEKVSGTIDTTYATHYATEIGTKIKATISGTEIYMKRYGDNRGGIWEFTIDGDTSNKIQVSTFKTVAGTDDLKLIGGLADKSHLLEATFTGNDPINTPSGGVSRAWLPYSSTTDTSKTFFSRFINVNMSRDKVLNAAMSNKDFALRIKPKDYSGDYHFVLEHNAVGTAFKISEPQFLLDGKHVNIFSLPVGVSQIGKKFTLVQSIYGRYPTNSANLVRIDNVHEISLNSSIRAMGKVSVLQDIEIQDGYFLMQPVSTDTATRLKTSRFNDYDATITDGSQTKLTPERDDTTSFLFTSSVNPNLFSALRVNDPYRSLRTGQEGKFPDGQTAWIEHRNASMQKLYQSIYRMTSINAGTNLYYDGVYLSGEIPNVHNLF</sequence>
<comment type="caution">
    <text evidence="2">The sequence shown here is derived from an EMBL/GenBank/DDBJ whole genome shotgun (WGS) entry which is preliminary data.</text>
</comment>